<organism evidence="9 10">
    <name type="scientific">Pseudomonas nitroreducens</name>
    <dbReference type="NCBI Taxonomy" id="46680"/>
    <lineage>
        <taxon>Bacteria</taxon>
        <taxon>Pseudomonadati</taxon>
        <taxon>Pseudomonadota</taxon>
        <taxon>Gammaproteobacteria</taxon>
        <taxon>Pseudomonadales</taxon>
        <taxon>Pseudomonadaceae</taxon>
        <taxon>Pseudomonas</taxon>
    </lineage>
</organism>
<dbReference type="Gene3D" id="2.60.40.4070">
    <property type="match status" value="1"/>
</dbReference>
<feature type="domain" description="FlgD Tudor-like" evidence="8">
    <location>
        <begin position="90"/>
        <end position="214"/>
    </location>
</feature>
<feature type="region of interest" description="Disordered" evidence="6">
    <location>
        <begin position="1"/>
        <end position="22"/>
    </location>
</feature>
<dbReference type="Pfam" id="PF03963">
    <property type="entry name" value="FlgD"/>
    <property type="match status" value="1"/>
</dbReference>
<dbReference type="InterPro" id="IPR025965">
    <property type="entry name" value="FlgD/Vpr_Ig-like"/>
</dbReference>
<feature type="domain" description="FlgD/Vpr Ig-like" evidence="7">
    <location>
        <begin position="108"/>
        <end position="178"/>
    </location>
</feature>
<dbReference type="Proteomes" id="UP000198145">
    <property type="component" value="Unassembled WGS sequence"/>
</dbReference>
<evidence type="ECO:0000256" key="1">
    <source>
        <dbReference type="ARBA" id="ARBA00010577"/>
    </source>
</evidence>
<evidence type="ECO:0000256" key="5">
    <source>
        <dbReference type="RuleBase" id="RU362076"/>
    </source>
</evidence>
<dbReference type="EMBL" id="NJBA01000001">
    <property type="protein sequence ID" value="OWP52342.1"/>
    <property type="molecule type" value="Genomic_DNA"/>
</dbReference>
<dbReference type="InterPro" id="IPR005648">
    <property type="entry name" value="FlgD"/>
</dbReference>
<dbReference type="Gene3D" id="2.30.30.910">
    <property type="match status" value="1"/>
</dbReference>
<proteinExistence type="inferred from homology"/>
<keyword evidence="3 5" id="KW-1005">Bacterial flagellum biogenesis</keyword>
<comment type="similarity">
    <text evidence="1 5">Belongs to the FlgD family.</text>
</comment>
<dbReference type="RefSeq" id="WP_088415834.1">
    <property type="nucleotide sequence ID" value="NZ_NJBA01000001.1"/>
</dbReference>
<reference evidence="9 10" key="1">
    <citation type="submission" date="2017-06" db="EMBL/GenBank/DDBJ databases">
        <title>Draft genome of Pseudomonas nitroreducens DF05.</title>
        <authorList>
            <person name="Iyer R."/>
        </authorList>
    </citation>
    <scope>NUCLEOTIDE SEQUENCE [LARGE SCALE GENOMIC DNA]</scope>
    <source>
        <strain evidence="9 10">DF05</strain>
    </source>
</reference>
<evidence type="ECO:0000313" key="10">
    <source>
        <dbReference type="Proteomes" id="UP000198145"/>
    </source>
</evidence>
<evidence type="ECO:0000256" key="3">
    <source>
        <dbReference type="ARBA" id="ARBA00022795"/>
    </source>
</evidence>
<gene>
    <name evidence="9" type="primary">flgD</name>
    <name evidence="9" type="ORF">CEG18_00480</name>
</gene>
<dbReference type="STRING" id="46680.GCA_000807755_03426"/>
<dbReference type="AlphaFoldDB" id="A0A246FDE6"/>
<dbReference type="Pfam" id="PF13860">
    <property type="entry name" value="FlgD_ig"/>
    <property type="match status" value="1"/>
</dbReference>
<dbReference type="Pfam" id="PF13861">
    <property type="entry name" value="FLgD_tudor"/>
    <property type="match status" value="1"/>
</dbReference>
<keyword evidence="9" id="KW-0969">Cilium</keyword>
<protein>
    <recommendedName>
        <fullName evidence="2 5">Basal-body rod modification protein FlgD</fullName>
    </recommendedName>
</protein>
<feature type="compositionally biased region" description="Low complexity" evidence="6">
    <location>
        <begin position="1"/>
        <end position="19"/>
    </location>
</feature>
<evidence type="ECO:0000256" key="4">
    <source>
        <dbReference type="ARBA" id="ARBA00024746"/>
    </source>
</evidence>
<comment type="caution">
    <text evidence="9">The sequence shown here is derived from an EMBL/GenBank/DDBJ whole genome shotgun (WGS) entry which is preliminary data.</text>
</comment>
<evidence type="ECO:0000313" key="9">
    <source>
        <dbReference type="EMBL" id="OWP52342.1"/>
    </source>
</evidence>
<evidence type="ECO:0000259" key="8">
    <source>
        <dbReference type="Pfam" id="PF13861"/>
    </source>
</evidence>
<accession>A0A246FDE6</accession>
<keyword evidence="9" id="KW-0966">Cell projection</keyword>
<evidence type="ECO:0000256" key="6">
    <source>
        <dbReference type="SAM" id="MobiDB-lite"/>
    </source>
</evidence>
<keyword evidence="9" id="KW-0282">Flagellum</keyword>
<evidence type="ECO:0000259" key="7">
    <source>
        <dbReference type="Pfam" id="PF13860"/>
    </source>
</evidence>
<comment type="function">
    <text evidence="4 5">Required for flagellar hook formation. May act as a scaffolding protein.</text>
</comment>
<sequence>MSTVNNDTNGTSTNGTASDAPRQAVNLGELTDMENSFITLLVAQVQYQDPTKPVDSTEFINQYSAMAQVKSMQNMTTLQQNNLVLMDNLQTLTAAGLVGQEVKVSADSLQLDGDKVGGQITLEHASATTVLQLTDANGVRTDIALGPQEAGAVPFTVDPQALGLKPGKYSLAVKTESGETPGVEVSGRVLNVRVSADGPVLEVEGAGSVPFYKIVEFSQGQAA</sequence>
<evidence type="ECO:0000256" key="2">
    <source>
        <dbReference type="ARBA" id="ARBA00016013"/>
    </source>
</evidence>
<dbReference type="eggNOG" id="COG1843">
    <property type="taxonomic scope" value="Bacteria"/>
</dbReference>
<name>A0A246FDE6_PSENT</name>
<dbReference type="GO" id="GO:0044781">
    <property type="term" value="P:bacterial-type flagellum organization"/>
    <property type="evidence" value="ECO:0007669"/>
    <property type="project" value="UniProtKB-UniRule"/>
</dbReference>
<dbReference type="InterPro" id="IPR025963">
    <property type="entry name" value="FLgD_Tudor"/>
</dbReference>